<feature type="region of interest" description="Disordered" evidence="1">
    <location>
        <begin position="100"/>
        <end position="125"/>
    </location>
</feature>
<organism evidence="3 4">
    <name type="scientific">Methylosinus sporium</name>
    <dbReference type="NCBI Taxonomy" id="428"/>
    <lineage>
        <taxon>Bacteria</taxon>
        <taxon>Pseudomonadati</taxon>
        <taxon>Pseudomonadota</taxon>
        <taxon>Alphaproteobacteria</taxon>
        <taxon>Hyphomicrobiales</taxon>
        <taxon>Methylocystaceae</taxon>
        <taxon>Methylosinus</taxon>
    </lineage>
</organism>
<sequence length="201" mass="22685">MCSPSINGRMIRSARRKARHDYEYERNGVANLFMMFAPLEGWRCVDVTDRHAAVDYAHVLRDLSDKHFPNAAKIVLVQDNLSTHTPASLYAAFPATEARRLAERSKPQQTSRRGRLATHHQRRSPQAEIPIPAVPMTRATRSSADVRSTDVRLFVAAGSFPLSINVLRQFQFLDNLAQLVEARVPEPAIPFNPCRLFLQPA</sequence>
<evidence type="ECO:0000313" key="3">
    <source>
        <dbReference type="EMBL" id="TRL31740.1"/>
    </source>
</evidence>
<dbReference type="InterPro" id="IPR038717">
    <property type="entry name" value="Tc1-like_DDE_dom"/>
</dbReference>
<proteinExistence type="predicted"/>
<feature type="compositionally biased region" description="Basic residues" evidence="1">
    <location>
        <begin position="112"/>
        <end position="123"/>
    </location>
</feature>
<protein>
    <recommendedName>
        <fullName evidence="2">Tc1-like transposase DDE domain-containing protein</fullName>
    </recommendedName>
</protein>
<gene>
    <name evidence="3" type="ORF">FM996_13200</name>
</gene>
<name>A0A549SQ51_METSR</name>
<comment type="caution">
    <text evidence="3">The sequence shown here is derived from an EMBL/GenBank/DDBJ whole genome shotgun (WGS) entry which is preliminary data.</text>
</comment>
<dbReference type="AlphaFoldDB" id="A0A549SQ51"/>
<reference evidence="3 4" key="1">
    <citation type="submission" date="2019-07" db="EMBL/GenBank/DDBJ databases">
        <title>Ln-dependent methylotrophs.</title>
        <authorList>
            <person name="Tani A."/>
        </authorList>
    </citation>
    <scope>NUCLEOTIDE SEQUENCE [LARGE SCALE GENOMIC DNA]</scope>
    <source>
        <strain evidence="3 4">SM89A</strain>
    </source>
</reference>
<dbReference type="Pfam" id="PF13358">
    <property type="entry name" value="DDE_3"/>
    <property type="match status" value="1"/>
</dbReference>
<dbReference type="Proteomes" id="UP000316781">
    <property type="component" value="Unassembled WGS sequence"/>
</dbReference>
<dbReference type="EMBL" id="VJMF01000051">
    <property type="protein sequence ID" value="TRL31740.1"/>
    <property type="molecule type" value="Genomic_DNA"/>
</dbReference>
<feature type="domain" description="Tc1-like transposase DDE" evidence="2">
    <location>
        <begin position="17"/>
        <end position="96"/>
    </location>
</feature>
<accession>A0A549SQ51</accession>
<evidence type="ECO:0000313" key="4">
    <source>
        <dbReference type="Proteomes" id="UP000316781"/>
    </source>
</evidence>
<evidence type="ECO:0000259" key="2">
    <source>
        <dbReference type="Pfam" id="PF13358"/>
    </source>
</evidence>
<evidence type="ECO:0000256" key="1">
    <source>
        <dbReference type="SAM" id="MobiDB-lite"/>
    </source>
</evidence>